<dbReference type="AlphaFoldDB" id="A0A9P4V6T4"/>
<protein>
    <recommendedName>
        <fullName evidence="1">A to I editase domain-containing protein</fullName>
    </recommendedName>
</protein>
<dbReference type="PANTHER" id="PTHR47803:SF1">
    <property type="entry name" value="TRNA-SPECIFIC ADENOSINE DEAMINASE 1"/>
    <property type="match status" value="1"/>
</dbReference>
<dbReference type="InterPro" id="IPR002466">
    <property type="entry name" value="A_deamin"/>
</dbReference>
<dbReference type="EMBL" id="ML996107">
    <property type="protein sequence ID" value="KAF2738826.1"/>
    <property type="molecule type" value="Genomic_DNA"/>
</dbReference>
<comment type="caution">
    <text evidence="2">The sequence shown here is derived from an EMBL/GenBank/DDBJ whole genome shotgun (WGS) entry which is preliminary data.</text>
</comment>
<dbReference type="GO" id="GO:0003723">
    <property type="term" value="F:RNA binding"/>
    <property type="evidence" value="ECO:0007669"/>
    <property type="project" value="InterPro"/>
</dbReference>
<dbReference type="InterPro" id="IPR042935">
    <property type="entry name" value="Tad1"/>
</dbReference>
<dbReference type="OrthoDB" id="10268011at2759"/>
<accession>A0A9P4V6T4</accession>
<evidence type="ECO:0000313" key="3">
    <source>
        <dbReference type="Proteomes" id="UP000799444"/>
    </source>
</evidence>
<organism evidence="2 3">
    <name type="scientific">Polyplosphaeria fusca</name>
    <dbReference type="NCBI Taxonomy" id="682080"/>
    <lineage>
        <taxon>Eukaryota</taxon>
        <taxon>Fungi</taxon>
        <taxon>Dikarya</taxon>
        <taxon>Ascomycota</taxon>
        <taxon>Pezizomycotina</taxon>
        <taxon>Dothideomycetes</taxon>
        <taxon>Pleosporomycetidae</taxon>
        <taxon>Pleosporales</taxon>
        <taxon>Tetraplosphaeriaceae</taxon>
        <taxon>Polyplosphaeria</taxon>
    </lineage>
</organism>
<dbReference type="GO" id="GO:0002100">
    <property type="term" value="P:tRNA wobble adenosine to inosine editing"/>
    <property type="evidence" value="ECO:0007669"/>
    <property type="project" value="InterPro"/>
</dbReference>
<dbReference type="GO" id="GO:0043829">
    <property type="term" value="F:tRNA-specific adenosine-37 deaminase activity"/>
    <property type="evidence" value="ECO:0007669"/>
    <property type="project" value="TreeGrafter"/>
</dbReference>
<gene>
    <name evidence="2" type="ORF">EJ04DRAFT_485787</name>
</gene>
<name>A0A9P4V6T4_9PLEO</name>
<dbReference type="SMART" id="SM00552">
    <property type="entry name" value="ADEAMc"/>
    <property type="match status" value="1"/>
</dbReference>
<reference evidence="2" key="1">
    <citation type="journal article" date="2020" name="Stud. Mycol.">
        <title>101 Dothideomycetes genomes: a test case for predicting lifestyles and emergence of pathogens.</title>
        <authorList>
            <person name="Haridas S."/>
            <person name="Albert R."/>
            <person name="Binder M."/>
            <person name="Bloem J."/>
            <person name="Labutti K."/>
            <person name="Salamov A."/>
            <person name="Andreopoulos B."/>
            <person name="Baker S."/>
            <person name="Barry K."/>
            <person name="Bills G."/>
            <person name="Bluhm B."/>
            <person name="Cannon C."/>
            <person name="Castanera R."/>
            <person name="Culley D."/>
            <person name="Daum C."/>
            <person name="Ezra D."/>
            <person name="Gonzalez J."/>
            <person name="Henrissat B."/>
            <person name="Kuo A."/>
            <person name="Liang C."/>
            <person name="Lipzen A."/>
            <person name="Lutzoni F."/>
            <person name="Magnuson J."/>
            <person name="Mondo S."/>
            <person name="Nolan M."/>
            <person name="Ohm R."/>
            <person name="Pangilinan J."/>
            <person name="Park H.-J."/>
            <person name="Ramirez L."/>
            <person name="Alfaro M."/>
            <person name="Sun H."/>
            <person name="Tritt A."/>
            <person name="Yoshinaga Y."/>
            <person name="Zwiers L.-H."/>
            <person name="Turgeon B."/>
            <person name="Goodwin S."/>
            <person name="Spatafora J."/>
            <person name="Crous P."/>
            <person name="Grigoriev I."/>
        </authorList>
    </citation>
    <scope>NUCLEOTIDE SEQUENCE</scope>
    <source>
        <strain evidence="2">CBS 125425</strain>
    </source>
</reference>
<proteinExistence type="predicted"/>
<dbReference type="PROSITE" id="PS50141">
    <property type="entry name" value="A_DEAMIN_EDITASE"/>
    <property type="match status" value="1"/>
</dbReference>
<dbReference type="PANTHER" id="PTHR47803">
    <property type="entry name" value="TRNA-SPECIFIC ADENOSINE DEAMINASE 1"/>
    <property type="match status" value="1"/>
</dbReference>
<dbReference type="Proteomes" id="UP000799444">
    <property type="component" value="Unassembled WGS sequence"/>
</dbReference>
<evidence type="ECO:0000313" key="2">
    <source>
        <dbReference type="EMBL" id="KAF2738826.1"/>
    </source>
</evidence>
<evidence type="ECO:0000259" key="1">
    <source>
        <dbReference type="PROSITE" id="PS50141"/>
    </source>
</evidence>
<sequence>MKCLPSTKLFKAQGNVLHDWHAEIVALRAFNRFLLDELRLLLTPPCPPSHFVRQRATTERTETQPQPFTVKEDVQIHLYCSEAPCGDASMELVMDAQQDATPWTSAPPTIAPEALDNVLEGAVDDGSTATQALRGRSNFSYLGAVRLKPSRPDAPPTVSKSCTDKLALKQCTSLLSSVTASLISPQNAYLTSLVLPQSQYVETACRRAFSREGRMKGVTPQVEQPWRGSGYHFQGFDVRTTEKEFEFSRRGVSTPQKAVPSNLSAVHTPHLQETLIGGTLQGRKQFDPKGASAICRRSMWKTAIEVAVLVGLPMLLGALTKPAYGEAKRSPNLAIRKRVKDEVRCVALEGWIQNTGDDDFGSGN</sequence>
<keyword evidence="3" id="KW-1185">Reference proteome</keyword>
<feature type="domain" description="A to I editase" evidence="1">
    <location>
        <begin position="1"/>
        <end position="328"/>
    </location>
</feature>
<dbReference type="Pfam" id="PF02137">
    <property type="entry name" value="A_deamin"/>
    <property type="match status" value="1"/>
</dbReference>